<evidence type="ECO:0000313" key="2">
    <source>
        <dbReference type="EMBL" id="SUG71315.1"/>
    </source>
</evidence>
<organism evidence="2 3">
    <name type="scientific">Salmonella enterica I</name>
    <dbReference type="NCBI Taxonomy" id="59201"/>
    <lineage>
        <taxon>Bacteria</taxon>
        <taxon>Pseudomonadati</taxon>
        <taxon>Pseudomonadota</taxon>
        <taxon>Gammaproteobacteria</taxon>
        <taxon>Enterobacterales</taxon>
        <taxon>Enterobacteriaceae</taxon>
        <taxon>Salmonella</taxon>
    </lineage>
</organism>
<protein>
    <submittedName>
        <fullName evidence="2">Diaminopimelate decarboxylase</fullName>
    </submittedName>
</protein>
<name>A0A379UT71_SALET</name>
<dbReference type="InterPro" id="IPR029066">
    <property type="entry name" value="PLP-binding_barrel"/>
</dbReference>
<dbReference type="InterPro" id="IPR009006">
    <property type="entry name" value="Ala_racemase/Decarboxylase_C"/>
</dbReference>
<dbReference type="Proteomes" id="UP000255534">
    <property type="component" value="Unassembled WGS sequence"/>
</dbReference>
<comment type="cofactor">
    <cofactor evidence="1">
        <name>pyridoxal 5'-phosphate</name>
        <dbReference type="ChEBI" id="CHEBI:597326"/>
    </cofactor>
</comment>
<evidence type="ECO:0000313" key="3">
    <source>
        <dbReference type="Proteomes" id="UP000255534"/>
    </source>
</evidence>
<dbReference type="Gene3D" id="3.20.20.10">
    <property type="entry name" value="Alanine racemase"/>
    <property type="match status" value="1"/>
</dbReference>
<evidence type="ECO:0000256" key="1">
    <source>
        <dbReference type="ARBA" id="ARBA00001933"/>
    </source>
</evidence>
<reference evidence="2 3" key="1">
    <citation type="submission" date="2018-06" db="EMBL/GenBank/DDBJ databases">
        <authorList>
            <consortium name="Pathogen Informatics"/>
            <person name="Doyle S."/>
        </authorList>
    </citation>
    <scope>NUCLEOTIDE SEQUENCE [LARGE SCALE GENOMIC DNA]</scope>
    <source>
        <strain evidence="2 3">NCTC5798</strain>
    </source>
</reference>
<dbReference type="Gene3D" id="2.40.37.10">
    <property type="entry name" value="Lyase, Ornithine Decarboxylase, Chain A, domain 1"/>
    <property type="match status" value="1"/>
</dbReference>
<proteinExistence type="predicted"/>
<dbReference type="GO" id="GO:0003824">
    <property type="term" value="F:catalytic activity"/>
    <property type="evidence" value="ECO:0007669"/>
    <property type="project" value="InterPro"/>
</dbReference>
<dbReference type="EMBL" id="UGXK01000001">
    <property type="protein sequence ID" value="SUG71315.1"/>
    <property type="molecule type" value="Genomic_DNA"/>
</dbReference>
<accession>A0A379UT71</accession>
<dbReference type="AlphaFoldDB" id="A0A379UT71"/>
<gene>
    <name evidence="2" type="ORF">NCTC5798_02465</name>
</gene>
<sequence length="92" mass="10651">MTDSIMQNYNQLREQVINDDRRFQHKDGHLCFEGVDLDALARQYPTPFYVFSEPEIIRNIHEIQQAFAAHKNTKTFFASKTCSVMGGVESHS</sequence>